<proteinExistence type="predicted"/>
<dbReference type="GO" id="GO:0044550">
    <property type="term" value="P:secondary metabolite biosynthetic process"/>
    <property type="evidence" value="ECO:0007669"/>
    <property type="project" value="TreeGrafter"/>
</dbReference>
<keyword evidence="1" id="KW-0596">Phosphopantetheine</keyword>
<organism evidence="4 5">
    <name type="scientific">Pseudomonas amygdali pv. tabaci</name>
    <name type="common">Pseudomonas syringae pv. tabaci</name>
    <dbReference type="NCBI Taxonomy" id="322"/>
    <lineage>
        <taxon>Bacteria</taxon>
        <taxon>Pseudomonadati</taxon>
        <taxon>Pseudomonadota</taxon>
        <taxon>Gammaproteobacteria</taxon>
        <taxon>Pseudomonadales</taxon>
        <taxon>Pseudomonadaceae</taxon>
        <taxon>Pseudomonas</taxon>
        <taxon>Pseudomonas amygdali</taxon>
    </lineage>
</organism>
<gene>
    <name evidence="4" type="ORF">ALP03_00023</name>
</gene>
<dbReference type="AlphaFoldDB" id="A0A3M6H7B5"/>
<protein>
    <submittedName>
        <fullName evidence="4">Amino acid adenylation</fullName>
    </submittedName>
</protein>
<evidence type="ECO:0000259" key="3">
    <source>
        <dbReference type="Pfam" id="PF00501"/>
    </source>
</evidence>
<comment type="caution">
    <text evidence="4">The sequence shown here is derived from an EMBL/GenBank/DDBJ whole genome shotgun (WGS) entry which is preliminary data.</text>
</comment>
<dbReference type="SUPFAM" id="SSF56801">
    <property type="entry name" value="Acetyl-CoA synthetase-like"/>
    <property type="match status" value="1"/>
</dbReference>
<evidence type="ECO:0000256" key="1">
    <source>
        <dbReference type="ARBA" id="ARBA00022450"/>
    </source>
</evidence>
<name>A0A3M6H7B5_PSEAJ</name>
<feature type="domain" description="AMP-dependent synthetase/ligase" evidence="3">
    <location>
        <begin position="2"/>
        <end position="40"/>
    </location>
</feature>
<dbReference type="Proteomes" id="UP000271531">
    <property type="component" value="Unassembled WGS sequence"/>
</dbReference>
<evidence type="ECO:0000313" key="5">
    <source>
        <dbReference type="Proteomes" id="UP000271531"/>
    </source>
</evidence>
<evidence type="ECO:0000256" key="2">
    <source>
        <dbReference type="ARBA" id="ARBA00022553"/>
    </source>
</evidence>
<dbReference type="Gene3D" id="2.30.38.10">
    <property type="entry name" value="Luciferase, Domain 3"/>
    <property type="match status" value="1"/>
</dbReference>
<feature type="non-terminal residue" evidence="4">
    <location>
        <position position="1"/>
    </location>
</feature>
<dbReference type="EMBL" id="RBVA01000470">
    <property type="protein sequence ID" value="RMW00816.1"/>
    <property type="molecule type" value="Genomic_DNA"/>
</dbReference>
<sequence>SGVSIANTRVYVLDEQLQPMPVGVAGELYIGGAGVARGYLNQPQLTEERFVVDPFSDVEQARMYRSGDLARFHADGNVQYLGLR</sequence>
<dbReference type="GO" id="GO:0043041">
    <property type="term" value="P:amino acid activation for nonribosomal peptide biosynthetic process"/>
    <property type="evidence" value="ECO:0007669"/>
    <property type="project" value="TreeGrafter"/>
</dbReference>
<accession>A0A3M6H7B5</accession>
<dbReference type="GO" id="GO:0031177">
    <property type="term" value="F:phosphopantetheine binding"/>
    <property type="evidence" value="ECO:0007669"/>
    <property type="project" value="TreeGrafter"/>
</dbReference>
<dbReference type="Pfam" id="PF00501">
    <property type="entry name" value="AMP-binding"/>
    <property type="match status" value="1"/>
</dbReference>
<evidence type="ECO:0000313" key="4">
    <source>
        <dbReference type="EMBL" id="RMW00816.1"/>
    </source>
</evidence>
<dbReference type="InterPro" id="IPR000873">
    <property type="entry name" value="AMP-dep_synth/lig_dom"/>
</dbReference>
<keyword evidence="2" id="KW-0597">Phosphoprotein</keyword>
<dbReference type="GO" id="GO:0005829">
    <property type="term" value="C:cytosol"/>
    <property type="evidence" value="ECO:0007669"/>
    <property type="project" value="TreeGrafter"/>
</dbReference>
<dbReference type="PANTHER" id="PTHR45527:SF1">
    <property type="entry name" value="FATTY ACID SYNTHASE"/>
    <property type="match status" value="1"/>
</dbReference>
<reference evidence="4 5" key="1">
    <citation type="submission" date="2018-08" db="EMBL/GenBank/DDBJ databases">
        <title>Recombination of ecologically and evolutionarily significant loci maintains genetic cohesion in the Pseudomonas syringae species complex.</title>
        <authorList>
            <person name="Dillon M."/>
            <person name="Thakur S."/>
            <person name="Almeida R.N.D."/>
            <person name="Weir B.S."/>
            <person name="Guttman D.S."/>
        </authorList>
    </citation>
    <scope>NUCLEOTIDE SEQUENCE [LARGE SCALE GENOMIC DNA]</scope>
    <source>
        <strain evidence="4 5">ICMP 4525</strain>
    </source>
</reference>
<dbReference type="PANTHER" id="PTHR45527">
    <property type="entry name" value="NONRIBOSOMAL PEPTIDE SYNTHETASE"/>
    <property type="match status" value="1"/>
</dbReference>
<dbReference type="FunFam" id="2.30.38.10:FF:000001">
    <property type="entry name" value="Non-ribosomal peptide synthetase PvdI"/>
    <property type="match status" value="1"/>
</dbReference>